<dbReference type="EMBL" id="SLXA01000002">
    <property type="protein sequence ID" value="TCO85792.1"/>
    <property type="molecule type" value="Genomic_DNA"/>
</dbReference>
<accession>A0A4R2LK32</accession>
<evidence type="ECO:0000313" key="2">
    <source>
        <dbReference type="Proteomes" id="UP000295711"/>
    </source>
</evidence>
<dbReference type="AlphaFoldDB" id="A0A4R2LK32"/>
<protein>
    <submittedName>
        <fullName evidence="1">Uncharacterized protein</fullName>
    </submittedName>
</protein>
<evidence type="ECO:0000313" key="1">
    <source>
        <dbReference type="EMBL" id="TCO85792.1"/>
    </source>
</evidence>
<proteinExistence type="predicted"/>
<organism evidence="1 2">
    <name type="scientific">Frisingicoccus caecimuris</name>
    <dbReference type="NCBI Taxonomy" id="1796636"/>
    <lineage>
        <taxon>Bacteria</taxon>
        <taxon>Bacillati</taxon>
        <taxon>Bacillota</taxon>
        <taxon>Clostridia</taxon>
        <taxon>Lachnospirales</taxon>
        <taxon>Lachnospiraceae</taxon>
        <taxon>Frisingicoccus</taxon>
    </lineage>
</organism>
<name>A0A4R2LK32_9FIRM</name>
<comment type="caution">
    <text evidence="1">The sequence shown here is derived from an EMBL/GenBank/DDBJ whole genome shotgun (WGS) entry which is preliminary data.</text>
</comment>
<gene>
    <name evidence="1" type="ORF">EV212_102107</name>
</gene>
<dbReference type="Proteomes" id="UP000295711">
    <property type="component" value="Unassembled WGS sequence"/>
</dbReference>
<keyword evidence="2" id="KW-1185">Reference proteome</keyword>
<sequence length="63" mass="6768">MNKMCLSDLSAELSGISMIITGLSNHIDEDCTKLNAAAFQQALFGVTCCLDRIADDLGKMSIE</sequence>
<dbReference type="RefSeq" id="WP_132088580.1">
    <property type="nucleotide sequence ID" value="NZ_JANKAQ010000001.1"/>
</dbReference>
<reference evidence="1 2" key="1">
    <citation type="submission" date="2019-03" db="EMBL/GenBank/DDBJ databases">
        <title>Genomic Encyclopedia of Type Strains, Phase IV (KMG-IV): sequencing the most valuable type-strain genomes for metagenomic binning, comparative biology and taxonomic classification.</title>
        <authorList>
            <person name="Goeker M."/>
        </authorList>
    </citation>
    <scope>NUCLEOTIDE SEQUENCE [LARGE SCALE GENOMIC DNA]</scope>
    <source>
        <strain evidence="1 2">DSM 28559</strain>
    </source>
</reference>